<dbReference type="GO" id="GO:0005524">
    <property type="term" value="F:ATP binding"/>
    <property type="evidence" value="ECO:0007669"/>
    <property type="project" value="UniProtKB-KW"/>
</dbReference>
<dbReference type="Gene3D" id="3.40.50.300">
    <property type="entry name" value="P-loop containing nucleotide triphosphate hydrolases"/>
    <property type="match status" value="1"/>
</dbReference>
<comment type="similarity">
    <text evidence="1">Belongs to the ABC transporter superfamily.</text>
</comment>
<dbReference type="SUPFAM" id="SSF52540">
    <property type="entry name" value="P-loop containing nucleoside triphosphate hydrolases"/>
    <property type="match status" value="1"/>
</dbReference>
<dbReference type="EMBL" id="CP036259">
    <property type="protein sequence ID" value="QDR82665.1"/>
    <property type="molecule type" value="Genomic_DNA"/>
</dbReference>
<dbReference type="KEGG" id="sted:SPTER_40940"/>
<keyword evidence="3" id="KW-0547">Nucleotide-binding</keyword>
<dbReference type="CDD" id="cd03224">
    <property type="entry name" value="ABC_TM1139_LivF_branched"/>
    <property type="match status" value="1"/>
</dbReference>
<dbReference type="PROSITE" id="PS50893">
    <property type="entry name" value="ABC_TRANSPORTER_2"/>
    <property type="match status" value="1"/>
</dbReference>
<dbReference type="InterPro" id="IPR027417">
    <property type="entry name" value="P-loop_NTPase"/>
</dbReference>
<reference evidence="7 8" key="1">
    <citation type="submission" date="2019-02" db="EMBL/GenBank/DDBJ databases">
        <title>Closed genome of Sporomusa termitida DSM 4440.</title>
        <authorList>
            <person name="Poehlein A."/>
            <person name="Daniel R."/>
        </authorList>
    </citation>
    <scope>NUCLEOTIDE SEQUENCE [LARGE SCALE GENOMIC DNA]</scope>
    <source>
        <strain evidence="7 8">DSM 4440</strain>
    </source>
</reference>
<evidence type="ECO:0000256" key="5">
    <source>
        <dbReference type="ARBA" id="ARBA00022970"/>
    </source>
</evidence>
<dbReference type="GO" id="GO:0016887">
    <property type="term" value="F:ATP hydrolysis activity"/>
    <property type="evidence" value="ECO:0007669"/>
    <property type="project" value="InterPro"/>
</dbReference>
<dbReference type="RefSeq" id="WP_144352034.1">
    <property type="nucleotide sequence ID" value="NZ_CP036259.1"/>
</dbReference>
<dbReference type="PROSITE" id="PS00211">
    <property type="entry name" value="ABC_TRANSPORTER_1"/>
    <property type="match status" value="1"/>
</dbReference>
<evidence type="ECO:0000313" key="8">
    <source>
        <dbReference type="Proteomes" id="UP000320776"/>
    </source>
</evidence>
<sequence>MLNLTNISTAYGAIPVLRNVSLAVPQGSITCLLGSNGAGKTTVIRTILGLVQPLAGEITFLTQRLNSLPTDEIVKRGIAVVPEGRRVFPKMTVEDNLLIGACNITDQQKVRQGLARVLTLFPRLAERRRQNAGTMSGGEQQMLAMARALMSYPKIMLLDEPSLGLAPLLVNEIFKTIGQINQEGITILLIEQNGFKALEMAHQAYLLQKGTVVMECTEADPQAKQKIAEVYLKQHSKGE</sequence>
<keyword evidence="4 7" id="KW-0067">ATP-binding</keyword>
<dbReference type="InterPro" id="IPR003439">
    <property type="entry name" value="ABC_transporter-like_ATP-bd"/>
</dbReference>
<dbReference type="Proteomes" id="UP000320776">
    <property type="component" value="Chromosome"/>
</dbReference>
<protein>
    <submittedName>
        <fullName evidence="7">High-affinity branched-chain amino acid transport ATP-binding protein LivF</fullName>
    </submittedName>
</protein>
<dbReference type="OrthoDB" id="9779136at2"/>
<accession>A0A517DZ77</accession>
<dbReference type="InterPro" id="IPR003593">
    <property type="entry name" value="AAA+_ATPase"/>
</dbReference>
<evidence type="ECO:0000256" key="4">
    <source>
        <dbReference type="ARBA" id="ARBA00022840"/>
    </source>
</evidence>
<evidence type="ECO:0000256" key="1">
    <source>
        <dbReference type="ARBA" id="ARBA00005417"/>
    </source>
</evidence>
<evidence type="ECO:0000313" key="7">
    <source>
        <dbReference type="EMBL" id="QDR82665.1"/>
    </source>
</evidence>
<evidence type="ECO:0000256" key="2">
    <source>
        <dbReference type="ARBA" id="ARBA00022448"/>
    </source>
</evidence>
<keyword evidence="5" id="KW-0029">Amino-acid transport</keyword>
<name>A0A517DZ77_9FIRM</name>
<dbReference type="PANTHER" id="PTHR43820:SF4">
    <property type="entry name" value="HIGH-AFFINITY BRANCHED-CHAIN AMINO ACID TRANSPORT ATP-BINDING PROTEIN LIVF"/>
    <property type="match status" value="1"/>
</dbReference>
<gene>
    <name evidence="7" type="primary">livF_6</name>
    <name evidence="7" type="ORF">SPTER_40940</name>
</gene>
<dbReference type="GO" id="GO:0015807">
    <property type="term" value="P:L-amino acid transport"/>
    <property type="evidence" value="ECO:0007669"/>
    <property type="project" value="TreeGrafter"/>
</dbReference>
<dbReference type="Pfam" id="PF00005">
    <property type="entry name" value="ABC_tran"/>
    <property type="match status" value="1"/>
</dbReference>
<evidence type="ECO:0000256" key="3">
    <source>
        <dbReference type="ARBA" id="ARBA00022741"/>
    </source>
</evidence>
<keyword evidence="2" id="KW-0813">Transport</keyword>
<organism evidence="7 8">
    <name type="scientific">Sporomusa termitida</name>
    <dbReference type="NCBI Taxonomy" id="2377"/>
    <lineage>
        <taxon>Bacteria</taxon>
        <taxon>Bacillati</taxon>
        <taxon>Bacillota</taxon>
        <taxon>Negativicutes</taxon>
        <taxon>Selenomonadales</taxon>
        <taxon>Sporomusaceae</taxon>
        <taxon>Sporomusa</taxon>
    </lineage>
</organism>
<dbReference type="GO" id="GO:0015658">
    <property type="term" value="F:branched-chain amino acid transmembrane transporter activity"/>
    <property type="evidence" value="ECO:0007669"/>
    <property type="project" value="TreeGrafter"/>
</dbReference>
<proteinExistence type="inferred from homology"/>
<evidence type="ECO:0000259" key="6">
    <source>
        <dbReference type="PROSITE" id="PS50893"/>
    </source>
</evidence>
<dbReference type="AlphaFoldDB" id="A0A517DZ77"/>
<dbReference type="SMART" id="SM00382">
    <property type="entry name" value="AAA"/>
    <property type="match status" value="1"/>
</dbReference>
<dbReference type="InterPro" id="IPR052156">
    <property type="entry name" value="BCAA_Transport_ATP-bd_LivF"/>
</dbReference>
<dbReference type="PANTHER" id="PTHR43820">
    <property type="entry name" value="HIGH-AFFINITY BRANCHED-CHAIN AMINO ACID TRANSPORT ATP-BINDING PROTEIN LIVF"/>
    <property type="match status" value="1"/>
</dbReference>
<keyword evidence="8" id="KW-1185">Reference proteome</keyword>
<feature type="domain" description="ABC transporter" evidence="6">
    <location>
        <begin position="2"/>
        <end position="234"/>
    </location>
</feature>
<dbReference type="InterPro" id="IPR017871">
    <property type="entry name" value="ABC_transporter-like_CS"/>
</dbReference>